<protein>
    <submittedName>
        <fullName evidence="2">Transcriptional regulator</fullName>
    </submittedName>
</protein>
<dbReference type="InterPro" id="IPR036388">
    <property type="entry name" value="WH-like_DNA-bd_sf"/>
</dbReference>
<name>A0A934KEP9_9BACT</name>
<feature type="domain" description="Winged helix DNA-binding" evidence="1">
    <location>
        <begin position="2"/>
        <end position="58"/>
    </location>
</feature>
<comment type="caution">
    <text evidence="2">The sequence shown here is derived from an EMBL/GenBank/DDBJ whole genome shotgun (WGS) entry which is preliminary data.</text>
</comment>
<dbReference type="InterPro" id="IPR036390">
    <property type="entry name" value="WH_DNA-bd_sf"/>
</dbReference>
<evidence type="ECO:0000259" key="1">
    <source>
        <dbReference type="Pfam" id="PF13601"/>
    </source>
</evidence>
<organism evidence="2 3">
    <name type="scientific">Candidatus Dormiibacter inghamiae</name>
    <dbReference type="NCBI Taxonomy" id="3127013"/>
    <lineage>
        <taxon>Bacteria</taxon>
        <taxon>Bacillati</taxon>
        <taxon>Candidatus Dormiibacterota</taxon>
        <taxon>Candidatus Dormibacteria</taxon>
        <taxon>Candidatus Dormibacterales</taxon>
        <taxon>Candidatus Dormibacteraceae</taxon>
        <taxon>Candidatus Dormiibacter</taxon>
    </lineage>
</organism>
<dbReference type="Gene3D" id="1.10.10.10">
    <property type="entry name" value="Winged helix-like DNA-binding domain superfamily/Winged helix DNA-binding domain"/>
    <property type="match status" value="1"/>
</dbReference>
<proteinExistence type="predicted"/>
<dbReference type="SUPFAM" id="SSF46785">
    <property type="entry name" value="Winged helix' DNA-binding domain"/>
    <property type="match status" value="1"/>
</dbReference>
<gene>
    <name evidence="2" type="ORF">JF888_13405</name>
</gene>
<dbReference type="PANTHER" id="PTHR37318">
    <property type="entry name" value="BSL7504 PROTEIN"/>
    <property type="match status" value="1"/>
</dbReference>
<dbReference type="Pfam" id="PF13601">
    <property type="entry name" value="HTH_34"/>
    <property type="match status" value="1"/>
</dbReference>
<dbReference type="AlphaFoldDB" id="A0A934KEP9"/>
<dbReference type="EMBL" id="JAEKNQ010000054">
    <property type="protein sequence ID" value="MBJ7604169.1"/>
    <property type="molecule type" value="Genomic_DNA"/>
</dbReference>
<evidence type="ECO:0000313" key="3">
    <source>
        <dbReference type="Proteomes" id="UP000620075"/>
    </source>
</evidence>
<evidence type="ECO:0000313" key="2">
    <source>
        <dbReference type="EMBL" id="MBJ7604169.1"/>
    </source>
</evidence>
<dbReference type="PANTHER" id="PTHR37318:SF1">
    <property type="entry name" value="BSL7504 PROTEIN"/>
    <property type="match status" value="1"/>
</dbReference>
<sequence length="64" mass="6990">MLGLTDGNLGMHLKVLVEAGYIEPSHSWRGRRRTTFYAPTAEGRAALERHVAALEAVISATKPD</sequence>
<accession>A0A934KEP9</accession>
<dbReference type="InterPro" id="IPR027395">
    <property type="entry name" value="WH_DNA-bd_dom"/>
</dbReference>
<dbReference type="Proteomes" id="UP000620075">
    <property type="component" value="Unassembled WGS sequence"/>
</dbReference>
<reference evidence="2 3" key="1">
    <citation type="submission" date="2020-10" db="EMBL/GenBank/DDBJ databases">
        <title>Ca. Dormibacterota MAGs.</title>
        <authorList>
            <person name="Montgomery K."/>
        </authorList>
    </citation>
    <scope>NUCLEOTIDE SEQUENCE [LARGE SCALE GENOMIC DNA]</scope>
    <source>
        <strain evidence="2">SC8811_S16_3</strain>
    </source>
</reference>